<evidence type="ECO:0000313" key="7">
    <source>
        <dbReference type="EMBL" id="SBT21907.1"/>
    </source>
</evidence>
<evidence type="ECO:0000256" key="1">
    <source>
        <dbReference type="ARBA" id="ARBA00022898"/>
    </source>
</evidence>
<dbReference type="PIRSF" id="PIRSF000390">
    <property type="entry name" value="PLP_StrS"/>
    <property type="match status" value="1"/>
</dbReference>
<dbReference type="EMBL" id="FLRA01000023">
    <property type="protein sequence ID" value="SBT18952.1"/>
    <property type="molecule type" value="Genomic_DNA"/>
</dbReference>
<proteinExistence type="inferred from homology"/>
<dbReference type="RefSeq" id="WP_067038162.1">
    <property type="nucleotide sequence ID" value="NZ_FLRA01000023.1"/>
</dbReference>
<gene>
    <name evidence="6" type="primary">vioA</name>
    <name evidence="6" type="ORF">MGA5115_03113</name>
    <name evidence="7" type="ORF">MGA5116_02517</name>
</gene>
<name>A0A1C3JV02_9GAMM</name>
<dbReference type="PANTHER" id="PTHR30244:SF9">
    <property type="entry name" value="PROTEIN RV3402C"/>
    <property type="match status" value="1"/>
</dbReference>
<accession>A0A1C3JV02</accession>
<reference evidence="7 8" key="1">
    <citation type="submission" date="2016-06" db="EMBL/GenBank/DDBJ databases">
        <authorList>
            <person name="Rodrigo-Torres L."/>
            <person name="Arahal D.R."/>
        </authorList>
    </citation>
    <scope>NUCLEOTIDE SEQUENCE [LARGE SCALE GENOMIC DNA]</scope>
    <source>
        <strain evidence="7 8">CECT 5116</strain>
    </source>
</reference>
<keyword evidence="6" id="KW-0032">Aminotransferase</keyword>
<evidence type="ECO:0000313" key="6">
    <source>
        <dbReference type="EMBL" id="SBT18952.1"/>
    </source>
</evidence>
<dbReference type="Gene3D" id="3.40.640.10">
    <property type="entry name" value="Type I PLP-dependent aspartate aminotransferase-like (Major domain)"/>
    <property type="match status" value="1"/>
</dbReference>
<keyword evidence="1 4" id="KW-0663">Pyridoxal phosphate</keyword>
<dbReference type="Proteomes" id="UP000092840">
    <property type="component" value="Unassembled WGS sequence"/>
</dbReference>
<organism evidence="6 9">
    <name type="scientific">Marinomonas gallaica</name>
    <dbReference type="NCBI Taxonomy" id="1806667"/>
    <lineage>
        <taxon>Bacteria</taxon>
        <taxon>Pseudomonadati</taxon>
        <taxon>Pseudomonadota</taxon>
        <taxon>Gammaproteobacteria</taxon>
        <taxon>Oceanospirillales</taxon>
        <taxon>Oceanospirillaceae</taxon>
        <taxon>Marinomonas</taxon>
    </lineage>
</organism>
<dbReference type="GO" id="GO:0030170">
    <property type="term" value="F:pyridoxal phosphate binding"/>
    <property type="evidence" value="ECO:0007669"/>
    <property type="project" value="TreeGrafter"/>
</dbReference>
<evidence type="ECO:0000313" key="8">
    <source>
        <dbReference type="Proteomes" id="UP000092840"/>
    </source>
</evidence>
<sequence>MINVTEPHLPDKVKYQAYVDRIYKAKRLTNNGPLVEELRQRLEKHLKVKNLLLVTNGTIAIQIALKLLGSKKVLTTPFSFVATASAPSWEGCDVEFSDINLSTFNIDPVEILKKVKANSEIDCVLPVHVFGNPCEISEIEKIQEIYGFNIIYDAAHAFDVIYREQSVLSYGDISTISFHATKLFHSVEGGALIIKDDELFKKAKALINFGYDGGEIISIGINAKMSEFHAAMGLCVLDDIDFIKSKREELFFEYKKKLSSKLSYQDFCIDGSNNFSYFPVVFSDPCILLKVIKALNEENIFPRRYFYPSLSDICYLNYGDFKNSEFLSERILCLPIYPSLELDQQNKIIKIVNDCLI</sequence>
<comment type="similarity">
    <text evidence="2 5">Belongs to the DegT/DnrJ/EryC1 family.</text>
</comment>
<dbReference type="AlphaFoldDB" id="A0A1C3JV02"/>
<dbReference type="InterPro" id="IPR015421">
    <property type="entry name" value="PyrdxlP-dep_Trfase_major"/>
</dbReference>
<dbReference type="GO" id="GO:0000271">
    <property type="term" value="P:polysaccharide biosynthetic process"/>
    <property type="evidence" value="ECO:0007669"/>
    <property type="project" value="TreeGrafter"/>
</dbReference>
<protein>
    <submittedName>
        <fullName evidence="6">dTDP-4-amino-4,6-dideoxy-D-glucose transaminase</fullName>
        <ecNumber evidence="6">2.6.1.33</ecNumber>
    </submittedName>
</protein>
<feature type="modified residue" description="N6-(pyridoxal phosphate)lysine" evidence="4">
    <location>
        <position position="182"/>
    </location>
</feature>
<dbReference type="EC" id="2.6.1.33" evidence="6"/>
<reference evidence="6 9" key="2">
    <citation type="submission" date="2016-06" db="EMBL/GenBank/DDBJ databases">
        <authorList>
            <person name="Kjaerup R.B."/>
            <person name="Dalgaard T.S."/>
            <person name="Juul-Madsen H.R."/>
        </authorList>
    </citation>
    <scope>NUCLEOTIDE SEQUENCE [LARGE SCALE GENOMIC DNA]</scope>
    <source>
        <strain evidence="6 9">CECT 5115</strain>
    </source>
</reference>
<dbReference type="PANTHER" id="PTHR30244">
    <property type="entry name" value="TRANSAMINASE"/>
    <property type="match status" value="1"/>
</dbReference>
<dbReference type="EMBL" id="FLRB01000013">
    <property type="protein sequence ID" value="SBT21907.1"/>
    <property type="molecule type" value="Genomic_DNA"/>
</dbReference>
<dbReference type="Proteomes" id="UP000092871">
    <property type="component" value="Unassembled WGS sequence"/>
</dbReference>
<keyword evidence="6" id="KW-0808">Transferase</keyword>
<evidence type="ECO:0000256" key="3">
    <source>
        <dbReference type="PIRSR" id="PIRSR000390-1"/>
    </source>
</evidence>
<evidence type="ECO:0000256" key="4">
    <source>
        <dbReference type="PIRSR" id="PIRSR000390-2"/>
    </source>
</evidence>
<evidence type="ECO:0000256" key="5">
    <source>
        <dbReference type="RuleBase" id="RU004508"/>
    </source>
</evidence>
<dbReference type="OrthoDB" id="9804264at2"/>
<dbReference type="SUPFAM" id="SSF53383">
    <property type="entry name" value="PLP-dependent transferases"/>
    <property type="match status" value="1"/>
</dbReference>
<feature type="active site" description="Proton acceptor" evidence="3">
    <location>
        <position position="182"/>
    </location>
</feature>
<keyword evidence="8" id="KW-1185">Reference proteome</keyword>
<evidence type="ECO:0000256" key="2">
    <source>
        <dbReference type="ARBA" id="ARBA00037999"/>
    </source>
</evidence>
<dbReference type="Pfam" id="PF01041">
    <property type="entry name" value="DegT_DnrJ_EryC1"/>
    <property type="match status" value="1"/>
</dbReference>
<dbReference type="CDD" id="cd00616">
    <property type="entry name" value="AHBA_syn"/>
    <property type="match status" value="1"/>
</dbReference>
<dbReference type="InterPro" id="IPR000653">
    <property type="entry name" value="DegT/StrS_aminotransferase"/>
</dbReference>
<dbReference type="GO" id="GO:0019179">
    <property type="term" value="F:dTDP-4-amino-4,6-dideoxy-D-glucose transaminase activity"/>
    <property type="evidence" value="ECO:0007669"/>
    <property type="project" value="UniProtKB-EC"/>
</dbReference>
<evidence type="ECO:0000313" key="9">
    <source>
        <dbReference type="Proteomes" id="UP000092871"/>
    </source>
</evidence>
<dbReference type="InterPro" id="IPR015424">
    <property type="entry name" value="PyrdxlP-dep_Trfase"/>
</dbReference>